<feature type="transmembrane region" description="Helical" evidence="6">
    <location>
        <begin position="221"/>
        <end position="242"/>
    </location>
</feature>
<proteinExistence type="predicted"/>
<dbReference type="Pfam" id="PF07690">
    <property type="entry name" value="MFS_1"/>
    <property type="match status" value="1"/>
</dbReference>
<dbReference type="InterPro" id="IPR011701">
    <property type="entry name" value="MFS"/>
</dbReference>
<feature type="transmembrane region" description="Helical" evidence="6">
    <location>
        <begin position="309"/>
        <end position="328"/>
    </location>
</feature>
<dbReference type="SUPFAM" id="SSF103473">
    <property type="entry name" value="MFS general substrate transporter"/>
    <property type="match status" value="1"/>
</dbReference>
<feature type="transmembrane region" description="Helical" evidence="6">
    <location>
        <begin position="12"/>
        <end position="38"/>
    </location>
</feature>
<dbReference type="PANTHER" id="PTHR23513">
    <property type="entry name" value="INTEGRAL MEMBRANE EFFLUX PROTEIN-RELATED"/>
    <property type="match status" value="1"/>
</dbReference>
<feature type="transmembrane region" description="Helical" evidence="6">
    <location>
        <begin position="105"/>
        <end position="124"/>
    </location>
</feature>
<keyword evidence="3 6" id="KW-0812">Transmembrane</keyword>
<dbReference type="InterPro" id="IPR020846">
    <property type="entry name" value="MFS_dom"/>
</dbReference>
<comment type="subcellular location">
    <subcellularLocation>
        <location evidence="1">Cell membrane</location>
        <topology evidence="1">Multi-pass membrane protein</topology>
    </subcellularLocation>
</comment>
<feature type="transmembrane region" description="Helical" evidence="6">
    <location>
        <begin position="173"/>
        <end position="191"/>
    </location>
</feature>
<dbReference type="InterPro" id="IPR036259">
    <property type="entry name" value="MFS_trans_sf"/>
</dbReference>
<feature type="transmembrane region" description="Helical" evidence="6">
    <location>
        <begin position="374"/>
        <end position="393"/>
    </location>
</feature>
<keyword evidence="2" id="KW-1003">Cell membrane</keyword>
<evidence type="ECO:0000256" key="6">
    <source>
        <dbReference type="SAM" id="Phobius"/>
    </source>
</evidence>
<feature type="transmembrane region" description="Helical" evidence="6">
    <location>
        <begin position="348"/>
        <end position="368"/>
    </location>
</feature>
<keyword evidence="9" id="KW-1185">Reference proteome</keyword>
<feature type="transmembrane region" description="Helical" evidence="6">
    <location>
        <begin position="44"/>
        <end position="66"/>
    </location>
</feature>
<gene>
    <name evidence="8" type="ORF">LDJ79_05005</name>
</gene>
<dbReference type="PANTHER" id="PTHR23513:SF11">
    <property type="entry name" value="STAPHYLOFERRIN A TRANSPORTER"/>
    <property type="match status" value="1"/>
</dbReference>
<feature type="transmembrane region" description="Helical" evidence="6">
    <location>
        <begin position="262"/>
        <end position="280"/>
    </location>
</feature>
<keyword evidence="5 6" id="KW-0472">Membrane</keyword>
<evidence type="ECO:0000256" key="2">
    <source>
        <dbReference type="ARBA" id="ARBA00022475"/>
    </source>
</evidence>
<dbReference type="PROSITE" id="PS50850">
    <property type="entry name" value="MFS"/>
    <property type="match status" value="1"/>
</dbReference>
<dbReference type="EMBL" id="JAIWIU010000027">
    <property type="protein sequence ID" value="MCA2015461.1"/>
    <property type="molecule type" value="Genomic_DNA"/>
</dbReference>
<evidence type="ECO:0000256" key="4">
    <source>
        <dbReference type="ARBA" id="ARBA00022989"/>
    </source>
</evidence>
<sequence length="407" mass="44611">MSSHWSLFKNRNFGLFFASDVLSGFGGGMATIGANWFVLMKTGASANVGFMLAVNVIAGFVASLVSGVLTDRVSRQRLIFLTHALRAIGMGLVLAALWLDEFRMGYLYVFAVVNGIGWTVYMAASRSFLQELLDEKRYVSGNSLLEISLQVGMFLAAGVSGFLYRVFSFNSILLVNVLMFVLSALVIALINHKGDITTTNKENYWASLQGGLAFLYHHKEIFTLGVISIVPLIVTMVYNVVLPDYVNTTLARDSVAFGFADMSYGIGGLVSGIALTAMASKVRSERMIGLLFLLAAIDLFLLAHNHQIVNLYLCSLILGLSNSSLRILMNSLLMNLVSKQYMGRAMSVWLGISLICQCGFSLSVSHFIDQRGAKFGILVMTSMMVFGLVFFIAQQVVTHKKVNKLLE</sequence>
<evidence type="ECO:0000313" key="9">
    <source>
        <dbReference type="Proteomes" id="UP001199044"/>
    </source>
</evidence>
<evidence type="ECO:0000256" key="5">
    <source>
        <dbReference type="ARBA" id="ARBA00023136"/>
    </source>
</evidence>
<reference evidence="9" key="1">
    <citation type="submission" date="2023-07" db="EMBL/GenBank/DDBJ databases">
        <title>Molecular identification of indigenous halophilic bacteria isolated from red sea cost, biodegradation of synthetic dyes and assessment of degraded metabolite toxicity.</title>
        <authorList>
            <person name="Chaieb K."/>
            <person name="Altayb H.N."/>
        </authorList>
    </citation>
    <scope>NUCLEOTIDE SEQUENCE [LARGE SCALE GENOMIC DNA]</scope>
    <source>
        <strain evidence="9">K20</strain>
    </source>
</reference>
<name>A0ABS7YIG3_9VIBR</name>
<evidence type="ECO:0000256" key="3">
    <source>
        <dbReference type="ARBA" id="ARBA00022692"/>
    </source>
</evidence>
<feature type="domain" description="Major facilitator superfamily (MFS) profile" evidence="7">
    <location>
        <begin position="12"/>
        <end position="399"/>
    </location>
</feature>
<organism evidence="8 9">
    <name type="scientific">Vibrio tritonius</name>
    <dbReference type="NCBI Taxonomy" id="1435069"/>
    <lineage>
        <taxon>Bacteria</taxon>
        <taxon>Pseudomonadati</taxon>
        <taxon>Pseudomonadota</taxon>
        <taxon>Gammaproteobacteria</taxon>
        <taxon>Vibrionales</taxon>
        <taxon>Vibrionaceae</taxon>
        <taxon>Vibrio</taxon>
    </lineage>
</organism>
<dbReference type="CDD" id="cd06173">
    <property type="entry name" value="MFS_MefA_like"/>
    <property type="match status" value="1"/>
</dbReference>
<comment type="caution">
    <text evidence="8">The sequence shown here is derived from an EMBL/GenBank/DDBJ whole genome shotgun (WGS) entry which is preliminary data.</text>
</comment>
<accession>A0ABS7YIG3</accession>
<keyword evidence="4 6" id="KW-1133">Transmembrane helix</keyword>
<evidence type="ECO:0000259" key="7">
    <source>
        <dbReference type="PROSITE" id="PS50850"/>
    </source>
</evidence>
<dbReference type="Gene3D" id="1.20.1250.20">
    <property type="entry name" value="MFS general substrate transporter like domains"/>
    <property type="match status" value="1"/>
</dbReference>
<feature type="transmembrane region" description="Helical" evidence="6">
    <location>
        <begin position="78"/>
        <end position="99"/>
    </location>
</feature>
<dbReference type="RefSeq" id="WP_225249802.1">
    <property type="nucleotide sequence ID" value="NZ_JAIWIU010000027.1"/>
</dbReference>
<dbReference type="Proteomes" id="UP001199044">
    <property type="component" value="Unassembled WGS sequence"/>
</dbReference>
<protein>
    <submittedName>
        <fullName evidence="8">MFS transporter</fullName>
    </submittedName>
</protein>
<feature type="transmembrane region" description="Helical" evidence="6">
    <location>
        <begin position="287"/>
        <end position="303"/>
    </location>
</feature>
<evidence type="ECO:0000256" key="1">
    <source>
        <dbReference type="ARBA" id="ARBA00004651"/>
    </source>
</evidence>
<evidence type="ECO:0000313" key="8">
    <source>
        <dbReference type="EMBL" id="MCA2015461.1"/>
    </source>
</evidence>
<feature type="transmembrane region" description="Helical" evidence="6">
    <location>
        <begin position="144"/>
        <end position="167"/>
    </location>
</feature>